<gene>
    <name evidence="3" type="ORF">CLODIP_2_CD11152</name>
</gene>
<keyword evidence="2" id="KW-0732">Signal</keyword>
<name>A0A8S1DLS4_9INSE</name>
<reference evidence="3 4" key="1">
    <citation type="submission" date="2020-04" db="EMBL/GenBank/DDBJ databases">
        <authorList>
            <person name="Alioto T."/>
            <person name="Alioto T."/>
            <person name="Gomez Garrido J."/>
        </authorList>
    </citation>
    <scope>NUCLEOTIDE SEQUENCE [LARGE SCALE GENOMIC DNA]</scope>
</reference>
<evidence type="ECO:0000256" key="2">
    <source>
        <dbReference type="SAM" id="SignalP"/>
    </source>
</evidence>
<feature type="compositionally biased region" description="Basic residues" evidence="1">
    <location>
        <begin position="343"/>
        <end position="356"/>
    </location>
</feature>
<feature type="region of interest" description="Disordered" evidence="1">
    <location>
        <begin position="22"/>
        <end position="73"/>
    </location>
</feature>
<organism evidence="3 4">
    <name type="scientific">Cloeon dipterum</name>
    <dbReference type="NCBI Taxonomy" id="197152"/>
    <lineage>
        <taxon>Eukaryota</taxon>
        <taxon>Metazoa</taxon>
        <taxon>Ecdysozoa</taxon>
        <taxon>Arthropoda</taxon>
        <taxon>Hexapoda</taxon>
        <taxon>Insecta</taxon>
        <taxon>Pterygota</taxon>
        <taxon>Palaeoptera</taxon>
        <taxon>Ephemeroptera</taxon>
        <taxon>Pisciforma</taxon>
        <taxon>Baetidae</taxon>
        <taxon>Cloeon</taxon>
    </lineage>
</organism>
<feature type="compositionally biased region" description="Polar residues" evidence="1">
    <location>
        <begin position="38"/>
        <end position="47"/>
    </location>
</feature>
<dbReference type="Proteomes" id="UP000494165">
    <property type="component" value="Unassembled WGS sequence"/>
</dbReference>
<feature type="compositionally biased region" description="Basic and acidic residues" evidence="1">
    <location>
        <begin position="311"/>
        <end position="322"/>
    </location>
</feature>
<proteinExistence type="predicted"/>
<accession>A0A8S1DLS4</accession>
<feature type="region of interest" description="Disordered" evidence="1">
    <location>
        <begin position="196"/>
        <end position="356"/>
    </location>
</feature>
<protein>
    <submittedName>
        <fullName evidence="3">Uncharacterized protein</fullName>
    </submittedName>
</protein>
<feature type="chain" id="PRO_5035719862" evidence="2">
    <location>
        <begin position="20"/>
        <end position="356"/>
    </location>
</feature>
<evidence type="ECO:0000313" key="4">
    <source>
        <dbReference type="Proteomes" id="UP000494165"/>
    </source>
</evidence>
<sequence length="356" mass="37342">MTKLGACFIVLNVIASSLAAPANEPKTKIAQKPADGGASNNKLQNLKGSFKSDQKLAAPVVQPDEKNKEQKVQSLIADADAVFAEAPRQKKPADDSAFKNNLQNLEGSMGSDQEMVMPAAVLPDDKKNNKPKIQSLTDTADAVFADASQVMMKKQQISDNIGETGDSQKNQLAPSNKIAQIDVMGGAPSILQAQPQAISGENVPNPDEKKAINLKGRMPVNAENPSKLSAKSPAGNAKSDLKKSVDNPDAQPQANGRKNGQNLDAKKAVNIKAKVPEAKVSQKLAGSASEVKAPAKGKAAAQVKSKQNKVPAEKKPVADKPKQTPAESGKSVAKAENTPIKTSKIKSKSARKPGTA</sequence>
<feature type="compositionally biased region" description="Polar residues" evidence="1">
    <location>
        <begin position="250"/>
        <end position="262"/>
    </location>
</feature>
<keyword evidence="4" id="KW-1185">Reference proteome</keyword>
<evidence type="ECO:0000256" key="1">
    <source>
        <dbReference type="SAM" id="MobiDB-lite"/>
    </source>
</evidence>
<comment type="caution">
    <text evidence="3">The sequence shown here is derived from an EMBL/GenBank/DDBJ whole genome shotgun (WGS) entry which is preliminary data.</text>
</comment>
<evidence type="ECO:0000313" key="3">
    <source>
        <dbReference type="EMBL" id="CAB3381952.1"/>
    </source>
</evidence>
<dbReference type="AlphaFoldDB" id="A0A8S1DLS4"/>
<dbReference type="EMBL" id="CADEPI010000253">
    <property type="protein sequence ID" value="CAB3381952.1"/>
    <property type="molecule type" value="Genomic_DNA"/>
</dbReference>
<feature type="signal peptide" evidence="2">
    <location>
        <begin position="1"/>
        <end position="19"/>
    </location>
</feature>